<accession>A0A183U137</accession>
<dbReference type="Proteomes" id="UP000050794">
    <property type="component" value="Unassembled WGS sequence"/>
</dbReference>
<gene>
    <name evidence="1" type="ORF">TCNE_LOCUS2207</name>
</gene>
<sequence>LRNKDEKQISSGQENESDAFTLNIDAILQIGSVMERVGIEQKRQESFDWLAQNREKVKSDRKEVAKHLQIAIGDLPISRDLIKKCLEELIKRGKLSTEQYEKEFKMFEAAPEEQLPTIAQMSALLREFGGYIKRKPSL</sequence>
<protein>
    <submittedName>
        <fullName evidence="3">CARD domain-containing protein</fullName>
    </submittedName>
</protein>
<name>A0A183U137_TOXCA</name>
<dbReference type="EMBL" id="UYWY01002078">
    <property type="protein sequence ID" value="VDM27662.1"/>
    <property type="molecule type" value="Genomic_DNA"/>
</dbReference>
<keyword evidence="2" id="KW-1185">Reference proteome</keyword>
<dbReference type="AlphaFoldDB" id="A0A183U137"/>
<reference evidence="3" key="1">
    <citation type="submission" date="2016-06" db="UniProtKB">
        <authorList>
            <consortium name="WormBaseParasite"/>
        </authorList>
    </citation>
    <scope>IDENTIFICATION</scope>
</reference>
<organism evidence="2 3">
    <name type="scientific">Toxocara canis</name>
    <name type="common">Canine roundworm</name>
    <dbReference type="NCBI Taxonomy" id="6265"/>
    <lineage>
        <taxon>Eukaryota</taxon>
        <taxon>Metazoa</taxon>
        <taxon>Ecdysozoa</taxon>
        <taxon>Nematoda</taxon>
        <taxon>Chromadorea</taxon>
        <taxon>Rhabditida</taxon>
        <taxon>Spirurina</taxon>
        <taxon>Ascaridomorpha</taxon>
        <taxon>Ascaridoidea</taxon>
        <taxon>Toxocaridae</taxon>
        <taxon>Toxocara</taxon>
    </lineage>
</organism>
<dbReference type="WBParaSite" id="TCNE_0000220701-mRNA-1">
    <property type="protein sequence ID" value="TCNE_0000220701-mRNA-1"/>
    <property type="gene ID" value="TCNE_0000220701"/>
</dbReference>
<reference evidence="1 2" key="2">
    <citation type="submission" date="2018-11" db="EMBL/GenBank/DDBJ databases">
        <authorList>
            <consortium name="Pathogen Informatics"/>
        </authorList>
    </citation>
    <scope>NUCLEOTIDE SEQUENCE [LARGE SCALE GENOMIC DNA]</scope>
</reference>
<evidence type="ECO:0000313" key="3">
    <source>
        <dbReference type="WBParaSite" id="TCNE_0000220701-mRNA-1"/>
    </source>
</evidence>
<evidence type="ECO:0000313" key="2">
    <source>
        <dbReference type="Proteomes" id="UP000050794"/>
    </source>
</evidence>
<evidence type="ECO:0000313" key="1">
    <source>
        <dbReference type="EMBL" id="VDM27662.1"/>
    </source>
</evidence>
<proteinExistence type="predicted"/>